<comment type="subcellular location">
    <subcellularLocation>
        <location evidence="9">Cytoplasm</location>
    </subcellularLocation>
</comment>
<dbReference type="CDD" id="cd01055">
    <property type="entry name" value="Nonheme_Ferritin"/>
    <property type="match status" value="1"/>
</dbReference>
<dbReference type="EMBL" id="RAPK01000006">
    <property type="protein sequence ID" value="RKD76376.1"/>
    <property type="molecule type" value="Genomic_DNA"/>
</dbReference>
<feature type="binding site" evidence="8">
    <location>
        <position position="36"/>
    </location>
    <ligand>
        <name>Fe cation</name>
        <dbReference type="ChEBI" id="CHEBI:24875"/>
        <label>1</label>
    </ligand>
</feature>
<dbReference type="PANTHER" id="PTHR11431:SF127">
    <property type="entry name" value="BACTERIAL NON-HEME FERRITIN"/>
    <property type="match status" value="1"/>
</dbReference>
<dbReference type="GO" id="GO:0006826">
    <property type="term" value="P:iron ion transport"/>
    <property type="evidence" value="ECO:0007669"/>
    <property type="project" value="InterPro"/>
</dbReference>
<keyword evidence="5" id="KW-0560">Oxidoreductase</keyword>
<dbReference type="Pfam" id="PF00210">
    <property type="entry name" value="Ferritin"/>
    <property type="match status" value="1"/>
</dbReference>
<dbReference type="GO" id="GO:0008199">
    <property type="term" value="F:ferric iron binding"/>
    <property type="evidence" value="ECO:0007669"/>
    <property type="project" value="InterPro"/>
</dbReference>
<evidence type="ECO:0000256" key="1">
    <source>
        <dbReference type="ARBA" id="ARBA00002485"/>
    </source>
</evidence>
<dbReference type="EC" id="1.16.3.2" evidence="9"/>
<keyword evidence="3 9" id="KW-0409">Iron storage</keyword>
<name>A0A419V8D1_9BACL</name>
<dbReference type="GO" id="GO:0006879">
    <property type="term" value="P:intracellular iron ion homeostasis"/>
    <property type="evidence" value="ECO:0007669"/>
    <property type="project" value="UniProtKB-KW"/>
</dbReference>
<keyword evidence="9" id="KW-0963">Cytoplasm</keyword>
<keyword evidence="4 8" id="KW-0479">Metal-binding</keyword>
<organism evidence="11 12">
    <name type="scientific">Sinobaca qinghaiensis</name>
    <dbReference type="NCBI Taxonomy" id="342944"/>
    <lineage>
        <taxon>Bacteria</taxon>
        <taxon>Bacillati</taxon>
        <taxon>Bacillota</taxon>
        <taxon>Bacilli</taxon>
        <taxon>Bacillales</taxon>
        <taxon>Sporolactobacillaceae</taxon>
        <taxon>Sinobaca</taxon>
    </lineage>
</organism>
<keyword evidence="12" id="KW-1185">Reference proteome</keyword>
<evidence type="ECO:0000259" key="10">
    <source>
        <dbReference type="PROSITE" id="PS50905"/>
    </source>
</evidence>
<evidence type="ECO:0000256" key="3">
    <source>
        <dbReference type="ARBA" id="ARBA00022434"/>
    </source>
</evidence>
<proteinExistence type="inferred from homology"/>
<dbReference type="FunFam" id="1.20.1260.10:FF:000001">
    <property type="entry name" value="Non-heme ferritin"/>
    <property type="match status" value="1"/>
</dbReference>
<comment type="catalytic activity">
    <reaction evidence="7 9">
        <text>4 Fe(2+) + O2 + 6 H2O = 4 iron(III) oxide-hydroxide + 12 H(+)</text>
        <dbReference type="Rhea" id="RHEA:11972"/>
        <dbReference type="ChEBI" id="CHEBI:15377"/>
        <dbReference type="ChEBI" id="CHEBI:15378"/>
        <dbReference type="ChEBI" id="CHEBI:15379"/>
        <dbReference type="ChEBI" id="CHEBI:29033"/>
        <dbReference type="ChEBI" id="CHEBI:78619"/>
        <dbReference type="EC" id="1.16.3.2"/>
    </reaction>
</comment>
<evidence type="ECO:0000256" key="6">
    <source>
        <dbReference type="ARBA" id="ARBA00023004"/>
    </source>
</evidence>
<feature type="binding site" evidence="8">
    <location>
        <position position="113"/>
    </location>
    <ligand>
        <name>Fe cation</name>
        <dbReference type="ChEBI" id="CHEBI:24875"/>
        <label>1</label>
    </ligand>
</feature>
<evidence type="ECO:0000256" key="8">
    <source>
        <dbReference type="PIRSR" id="PIRSR601519-1"/>
    </source>
</evidence>
<dbReference type="InterPro" id="IPR009078">
    <property type="entry name" value="Ferritin-like_SF"/>
</dbReference>
<dbReference type="GO" id="GO:0005829">
    <property type="term" value="C:cytosol"/>
    <property type="evidence" value="ECO:0007669"/>
    <property type="project" value="TreeGrafter"/>
</dbReference>
<dbReference type="Gene3D" id="1.20.1260.10">
    <property type="match status" value="1"/>
</dbReference>
<keyword evidence="6 8" id="KW-0408">Iron</keyword>
<feature type="binding site" evidence="8">
    <location>
        <position position="72"/>
    </location>
    <ligand>
        <name>Fe cation</name>
        <dbReference type="ChEBI" id="CHEBI:24875"/>
        <label>1</label>
    </ligand>
</feature>
<dbReference type="InterPro" id="IPR008331">
    <property type="entry name" value="Ferritin_DPS_dom"/>
</dbReference>
<comment type="function">
    <text evidence="1 9">Iron-storage protein.</text>
</comment>
<evidence type="ECO:0000313" key="11">
    <source>
        <dbReference type="EMBL" id="RKD76376.1"/>
    </source>
</evidence>
<feature type="binding site" evidence="8">
    <location>
        <position position="69"/>
    </location>
    <ligand>
        <name>Fe cation</name>
        <dbReference type="ChEBI" id="CHEBI:24875"/>
        <label>1</label>
    </ligand>
</feature>
<dbReference type="GO" id="GO:0004322">
    <property type="term" value="F:ferroxidase activity"/>
    <property type="evidence" value="ECO:0007669"/>
    <property type="project" value="TreeGrafter"/>
</dbReference>
<dbReference type="GO" id="GO:0008198">
    <property type="term" value="F:ferrous iron binding"/>
    <property type="evidence" value="ECO:0007669"/>
    <property type="project" value="TreeGrafter"/>
</dbReference>
<evidence type="ECO:0000256" key="7">
    <source>
        <dbReference type="ARBA" id="ARBA00048035"/>
    </source>
</evidence>
<dbReference type="InterPro" id="IPR041719">
    <property type="entry name" value="Ferritin_prok"/>
</dbReference>
<dbReference type="Proteomes" id="UP000285120">
    <property type="component" value="Unassembled WGS sequence"/>
</dbReference>
<accession>A0A419V8D1</accession>
<sequence length="186" mass="21711">MAEEKYGIIEETSEKEEDHMISETLKQNLNDQMNYEFYSANAYLATAAYCSAEGLDGFANFFLVQAEEERYHAMKFYHFLNDMGERVMVEGSTAPNNSFSSVLDCFEKSLLQEKEVTKRIYHLADIALDEREHATMTFLNWFINEQVEEEALFDNLIQKLNRIDQDSNAFIMMDQELAKRSFTPED</sequence>
<feature type="binding site" evidence="8">
    <location>
        <position position="146"/>
    </location>
    <ligand>
        <name>Fe cation</name>
        <dbReference type="ChEBI" id="CHEBI:24875"/>
        <label>1</label>
    </ligand>
</feature>
<comment type="similarity">
    <text evidence="2 9">Belongs to the ferritin family. Prokaryotic subfamily.</text>
</comment>
<reference evidence="11 12" key="1">
    <citation type="submission" date="2018-09" db="EMBL/GenBank/DDBJ databases">
        <title>Genomic Encyclopedia of Archaeal and Bacterial Type Strains, Phase II (KMG-II): from individual species to whole genera.</title>
        <authorList>
            <person name="Goeker M."/>
        </authorList>
    </citation>
    <scope>NUCLEOTIDE SEQUENCE [LARGE SCALE GENOMIC DNA]</scope>
    <source>
        <strain evidence="11 12">DSM 17008</strain>
    </source>
</reference>
<protein>
    <recommendedName>
        <fullName evidence="9">Ferritin</fullName>
        <ecNumber evidence="9">1.16.3.2</ecNumber>
    </recommendedName>
</protein>
<feature type="domain" description="Ferritin-like diiron" evidence="10">
    <location>
        <begin position="19"/>
        <end position="164"/>
    </location>
</feature>
<evidence type="ECO:0000256" key="9">
    <source>
        <dbReference type="RuleBase" id="RU361145"/>
    </source>
</evidence>
<dbReference type="InterPro" id="IPR009040">
    <property type="entry name" value="Ferritin-like_diiron"/>
</dbReference>
<evidence type="ECO:0000256" key="2">
    <source>
        <dbReference type="ARBA" id="ARBA00006950"/>
    </source>
</evidence>
<dbReference type="PANTHER" id="PTHR11431">
    <property type="entry name" value="FERRITIN"/>
    <property type="match status" value="1"/>
</dbReference>
<dbReference type="InterPro" id="IPR012347">
    <property type="entry name" value="Ferritin-like"/>
</dbReference>
<dbReference type="GO" id="GO:0042802">
    <property type="term" value="F:identical protein binding"/>
    <property type="evidence" value="ECO:0007669"/>
    <property type="project" value="UniProtKB-ARBA"/>
</dbReference>
<dbReference type="SUPFAM" id="SSF47240">
    <property type="entry name" value="Ferritin-like"/>
    <property type="match status" value="1"/>
</dbReference>
<dbReference type="InterPro" id="IPR001519">
    <property type="entry name" value="Ferritin"/>
</dbReference>
<evidence type="ECO:0000256" key="4">
    <source>
        <dbReference type="ARBA" id="ARBA00022723"/>
    </source>
</evidence>
<gene>
    <name evidence="11" type="ORF">ATL39_0593</name>
</gene>
<dbReference type="PROSITE" id="PS50905">
    <property type="entry name" value="FERRITIN_LIKE"/>
    <property type="match status" value="1"/>
</dbReference>
<dbReference type="AlphaFoldDB" id="A0A419V8D1"/>
<comment type="caution">
    <text evidence="11">The sequence shown here is derived from an EMBL/GenBank/DDBJ whole genome shotgun (WGS) entry which is preliminary data.</text>
</comment>
<evidence type="ECO:0000256" key="5">
    <source>
        <dbReference type="ARBA" id="ARBA00023002"/>
    </source>
</evidence>
<evidence type="ECO:0000313" key="12">
    <source>
        <dbReference type="Proteomes" id="UP000285120"/>
    </source>
</evidence>